<feature type="compositionally biased region" description="Polar residues" evidence="1">
    <location>
        <begin position="107"/>
        <end position="118"/>
    </location>
</feature>
<protein>
    <recommendedName>
        <fullName evidence="2">Rho termination factor-like N-terminal domain-containing protein</fullName>
    </recommendedName>
</protein>
<organism evidence="3 4">
    <name type="scientific">Papaver atlanticum</name>
    <dbReference type="NCBI Taxonomy" id="357466"/>
    <lineage>
        <taxon>Eukaryota</taxon>
        <taxon>Viridiplantae</taxon>
        <taxon>Streptophyta</taxon>
        <taxon>Embryophyta</taxon>
        <taxon>Tracheophyta</taxon>
        <taxon>Spermatophyta</taxon>
        <taxon>Magnoliopsida</taxon>
        <taxon>Ranunculales</taxon>
        <taxon>Papaveraceae</taxon>
        <taxon>Papaveroideae</taxon>
        <taxon>Papaver</taxon>
    </lineage>
</organism>
<name>A0AAD4SF39_9MAGN</name>
<reference evidence="3" key="1">
    <citation type="submission" date="2022-04" db="EMBL/GenBank/DDBJ databases">
        <title>A functionally conserved STORR gene fusion in Papaver species that diverged 16.8 million years ago.</title>
        <authorList>
            <person name="Catania T."/>
        </authorList>
    </citation>
    <scope>NUCLEOTIDE SEQUENCE</scope>
    <source>
        <strain evidence="3">S-188037</strain>
    </source>
</reference>
<feature type="domain" description="Rho termination factor-like N-terminal" evidence="2">
    <location>
        <begin position="355"/>
        <end position="386"/>
    </location>
</feature>
<feature type="compositionally biased region" description="Acidic residues" evidence="1">
    <location>
        <begin position="320"/>
        <end position="335"/>
    </location>
</feature>
<feature type="region of interest" description="Disordered" evidence="1">
    <location>
        <begin position="55"/>
        <end position="122"/>
    </location>
</feature>
<dbReference type="PANTHER" id="PTHR34449:SF5">
    <property type="entry name" value="ATP BINDING _ ATPASE"/>
    <property type="match status" value="1"/>
</dbReference>
<dbReference type="EMBL" id="JAJJMB010011819">
    <property type="protein sequence ID" value="KAI3898621.1"/>
    <property type="molecule type" value="Genomic_DNA"/>
</dbReference>
<feature type="compositionally biased region" description="Polar residues" evidence="1">
    <location>
        <begin position="195"/>
        <end position="216"/>
    </location>
</feature>
<evidence type="ECO:0000256" key="1">
    <source>
        <dbReference type="SAM" id="MobiDB-lite"/>
    </source>
</evidence>
<proteinExistence type="predicted"/>
<evidence type="ECO:0000259" key="2">
    <source>
        <dbReference type="Pfam" id="PF07498"/>
    </source>
</evidence>
<dbReference type="GO" id="GO:0006353">
    <property type="term" value="P:DNA-templated transcription termination"/>
    <property type="evidence" value="ECO:0007669"/>
    <property type="project" value="InterPro"/>
</dbReference>
<evidence type="ECO:0000313" key="3">
    <source>
        <dbReference type="EMBL" id="KAI3898621.1"/>
    </source>
</evidence>
<dbReference type="InterPro" id="IPR011112">
    <property type="entry name" value="Rho-like_N"/>
</dbReference>
<evidence type="ECO:0000313" key="4">
    <source>
        <dbReference type="Proteomes" id="UP001202328"/>
    </source>
</evidence>
<dbReference type="Proteomes" id="UP001202328">
    <property type="component" value="Unassembled WGS sequence"/>
</dbReference>
<dbReference type="PANTHER" id="PTHR34449">
    <property type="entry name" value="RHO TERMINATION FACTOR"/>
    <property type="match status" value="1"/>
</dbReference>
<feature type="region of interest" description="Disordered" evidence="1">
    <location>
        <begin position="174"/>
        <end position="335"/>
    </location>
</feature>
<accession>A0AAD4SF39</accession>
<dbReference type="AlphaFoldDB" id="A0AAD4SF39"/>
<dbReference type="Pfam" id="PF07498">
    <property type="entry name" value="Rho_N"/>
    <property type="match status" value="1"/>
</dbReference>
<comment type="caution">
    <text evidence="3">The sequence shown here is derived from an EMBL/GenBank/DDBJ whole genome shotgun (WGS) entry which is preliminary data.</text>
</comment>
<feature type="compositionally biased region" description="Acidic residues" evidence="1">
    <location>
        <begin position="282"/>
        <end position="313"/>
    </location>
</feature>
<keyword evidence="4" id="KW-1185">Reference proteome</keyword>
<sequence>MSQGILSSNLPGYGPAAALSYSSHGDLKAFLPVKINSSKSLLLYSNRASSLVCSANSSNHRRNPDFSRQRQNHGFSRNRNRQNLDRDNSENIEESELLSSKNGPLLSLSNGPRFQATATPGPREKEIVDLFRKVQAQLRERAAIKEEKKMESSQGQGKESETVDSLLKLLRKHSVDQGKRKSNSGSSRDFVLEQPEQNISSFEDEQNPNFLNSNSNAREEDDEDEEAQEPKHSNPFRRPVSSFRRKSPVPRVKYEPVYSPEDNINSLSLPKLQGMRKKNEPEPELEAESEPELVPEFEPVSEIELESELEESFDVSSDVHDEEFAEISETESSDVDEAYIDDEVVETKSSAEHTDLSALKLAELKVLAKSRGLKGYSKLKKVELIELLCGN</sequence>
<gene>
    <name evidence="3" type="ORF">MKW98_000734</name>
</gene>